<feature type="domain" description="C2H2-type" evidence="2">
    <location>
        <begin position="402"/>
        <end position="422"/>
    </location>
</feature>
<dbReference type="AlphaFoldDB" id="T1KEN3"/>
<evidence type="ECO:0000259" key="2">
    <source>
        <dbReference type="PROSITE" id="PS00028"/>
    </source>
</evidence>
<feature type="compositionally biased region" description="Low complexity" evidence="1">
    <location>
        <begin position="173"/>
        <end position="189"/>
    </location>
</feature>
<feature type="compositionally biased region" description="Basic and acidic residues" evidence="1">
    <location>
        <begin position="284"/>
        <end position="293"/>
    </location>
</feature>
<dbReference type="PROSITE" id="PS00028">
    <property type="entry name" value="ZINC_FINGER_C2H2_1"/>
    <property type="match status" value="1"/>
</dbReference>
<dbReference type="EnsemblMetazoa" id="tetur10g00150.1">
    <property type="protein sequence ID" value="tetur10g00150.1"/>
    <property type="gene ID" value="tetur10g00150"/>
</dbReference>
<dbReference type="EMBL" id="CAEY01000028">
    <property type="status" value="NOT_ANNOTATED_CDS"/>
    <property type="molecule type" value="Genomic_DNA"/>
</dbReference>
<proteinExistence type="predicted"/>
<feature type="region of interest" description="Disordered" evidence="1">
    <location>
        <begin position="162"/>
        <end position="372"/>
    </location>
</feature>
<feature type="compositionally biased region" description="Acidic residues" evidence="1">
    <location>
        <begin position="352"/>
        <end position="372"/>
    </location>
</feature>
<reference evidence="3" key="2">
    <citation type="submission" date="2015-06" db="UniProtKB">
        <authorList>
            <consortium name="EnsemblMetazoa"/>
        </authorList>
    </citation>
    <scope>IDENTIFICATION</scope>
</reference>
<feature type="compositionally biased region" description="Basic and acidic residues" evidence="1">
    <location>
        <begin position="748"/>
        <end position="762"/>
    </location>
</feature>
<feature type="region of interest" description="Disordered" evidence="1">
    <location>
        <begin position="83"/>
        <end position="114"/>
    </location>
</feature>
<sequence>MQSNIFTCYLCSPPFDLKEHQIQGHCIRVHKTPASLKCCKCDFLGPKHDIIAHYKKEHPEGKSHGILQVFVTFVKSKREVHPNRENIVSSENNQANGAISKPVPSSSGAVSKQPSKLSIQNSLGSKKSLLVPTKKPNLMINLKKKAVILGFSSWKQEEVRNQAQSRKTIEPRLPATSSASSLLPSSKSSVTQHKIVQKKKIFNPNKLDPHSNNNSVKKYREPNGGMLTKKQKHHKSFKRKIRRQQAQSKQTHEASERVNNKEREIISEFDADTEGGTESGSQSESERETESRCESSNGSESESQTGTETETKSKIKAAIKDKAKAKSKAKVESKGKAKADPIIYELSSSPDAESEPEPEPEPEPEDEDVDESLETTIGLDSNVFPYLSSKNENDRSSSIYFCIFCDKKYTKFNLALHHMRVHVNFGYHCKYDKYFHLLPSCVQRHIRKEHRGQPEEYKDDHFERRNVNSWIIDFLNEQFNNVRLVEEDQVIDKPIPWVQCPICVKVARCKKKFAHKFTSFRAFERHYWQHTRWWRVDCVLCGASVQRAHQRDHLSEHEIHMKDDNLEIFEVYFHERIDEMTSNKLEYILDNVEKEFYARYKWYRDIKRDLNIKLVPCDSELPSSISKKGPETAEKSEPENDKETKTIKAITNEERSFRKATESRNNDELSSYSDIESEEAMKLAMKILNGGNSPESDHSSIENDSPLNEELAEAADVQTSPDENKQSIEDKQAPNPDKSDAAIGVIVNDKEREKDSPRKENQLVEISPNLQTKNQEVCDRC</sequence>
<feature type="compositionally biased region" description="Polar residues" evidence="1">
    <location>
        <begin position="86"/>
        <end position="114"/>
    </location>
</feature>
<feature type="region of interest" description="Disordered" evidence="1">
    <location>
        <begin position="688"/>
        <end position="781"/>
    </location>
</feature>
<keyword evidence="4" id="KW-1185">Reference proteome</keyword>
<feature type="compositionally biased region" description="Low complexity" evidence="1">
    <location>
        <begin position="294"/>
        <end position="308"/>
    </location>
</feature>
<organism evidence="3 4">
    <name type="scientific">Tetranychus urticae</name>
    <name type="common">Two-spotted spider mite</name>
    <dbReference type="NCBI Taxonomy" id="32264"/>
    <lineage>
        <taxon>Eukaryota</taxon>
        <taxon>Metazoa</taxon>
        <taxon>Ecdysozoa</taxon>
        <taxon>Arthropoda</taxon>
        <taxon>Chelicerata</taxon>
        <taxon>Arachnida</taxon>
        <taxon>Acari</taxon>
        <taxon>Acariformes</taxon>
        <taxon>Trombidiformes</taxon>
        <taxon>Prostigmata</taxon>
        <taxon>Eleutherengona</taxon>
        <taxon>Raphignathae</taxon>
        <taxon>Tetranychoidea</taxon>
        <taxon>Tetranychidae</taxon>
        <taxon>Tetranychus</taxon>
    </lineage>
</organism>
<accession>T1KEN3</accession>
<feature type="compositionally biased region" description="Basic and acidic residues" evidence="1">
    <location>
        <begin position="722"/>
        <end position="740"/>
    </location>
</feature>
<evidence type="ECO:0000313" key="3">
    <source>
        <dbReference type="EnsemblMetazoa" id="tetur10g00150.1"/>
    </source>
</evidence>
<reference evidence="4" key="1">
    <citation type="submission" date="2011-08" db="EMBL/GenBank/DDBJ databases">
        <authorList>
            <person name="Rombauts S."/>
        </authorList>
    </citation>
    <scope>NUCLEOTIDE SEQUENCE</scope>
    <source>
        <strain evidence="4">London</strain>
    </source>
</reference>
<protein>
    <recommendedName>
        <fullName evidence="2">C2H2-type domain-containing protein</fullName>
    </recommendedName>
</protein>
<dbReference type="HOGENOM" id="CLU_358770_0_0_1"/>
<feature type="compositionally biased region" description="Basic and acidic residues" evidence="1">
    <location>
        <begin position="628"/>
        <end position="667"/>
    </location>
</feature>
<feature type="compositionally biased region" description="Basic and acidic residues" evidence="1">
    <location>
        <begin position="309"/>
        <end position="339"/>
    </location>
</feature>
<evidence type="ECO:0000313" key="4">
    <source>
        <dbReference type="Proteomes" id="UP000015104"/>
    </source>
</evidence>
<evidence type="ECO:0000256" key="1">
    <source>
        <dbReference type="SAM" id="MobiDB-lite"/>
    </source>
</evidence>
<name>T1KEN3_TETUR</name>
<dbReference type="SMART" id="SM00355">
    <property type="entry name" value="ZnF_C2H2"/>
    <property type="match status" value="4"/>
</dbReference>
<dbReference type="Proteomes" id="UP000015104">
    <property type="component" value="Unassembled WGS sequence"/>
</dbReference>
<feature type="region of interest" description="Disordered" evidence="1">
    <location>
        <begin position="621"/>
        <end position="674"/>
    </location>
</feature>
<feature type="compositionally biased region" description="Basic and acidic residues" evidence="1">
    <location>
        <begin position="250"/>
        <end position="266"/>
    </location>
</feature>
<feature type="compositionally biased region" description="Basic residues" evidence="1">
    <location>
        <begin position="229"/>
        <end position="243"/>
    </location>
</feature>
<dbReference type="InterPro" id="IPR013087">
    <property type="entry name" value="Znf_C2H2_type"/>
</dbReference>